<keyword evidence="3" id="KW-1185">Reference proteome</keyword>
<dbReference type="RefSeq" id="WP_115483572.1">
    <property type="nucleotide sequence ID" value="NZ_QRCT01000051.1"/>
</dbReference>
<proteinExistence type="predicted"/>
<feature type="transmembrane region" description="Helical" evidence="1">
    <location>
        <begin position="7"/>
        <end position="28"/>
    </location>
</feature>
<organism evidence="2 3">
    <name type="scientific">Anaerosacchariphilus polymeriproducens</name>
    <dbReference type="NCBI Taxonomy" id="1812858"/>
    <lineage>
        <taxon>Bacteria</taxon>
        <taxon>Bacillati</taxon>
        <taxon>Bacillota</taxon>
        <taxon>Clostridia</taxon>
        <taxon>Lachnospirales</taxon>
        <taxon>Lachnospiraceae</taxon>
        <taxon>Anaerosacchariphilus</taxon>
    </lineage>
</organism>
<comment type="caution">
    <text evidence="2">The sequence shown here is derived from an EMBL/GenBank/DDBJ whole genome shotgun (WGS) entry which is preliminary data.</text>
</comment>
<accession>A0A371AQY0</accession>
<evidence type="ECO:0000313" key="3">
    <source>
        <dbReference type="Proteomes" id="UP000255036"/>
    </source>
</evidence>
<evidence type="ECO:0000256" key="1">
    <source>
        <dbReference type="SAM" id="Phobius"/>
    </source>
</evidence>
<dbReference type="OrthoDB" id="2058449at2"/>
<keyword evidence="1" id="KW-0812">Transmembrane</keyword>
<reference evidence="2 3" key="1">
    <citation type="submission" date="2018-07" db="EMBL/GenBank/DDBJ databases">
        <title>Anaerosacharophilus polymeroproducens gen. nov. sp. nov., an anaerobic bacterium isolated from salt field.</title>
        <authorList>
            <person name="Kim W."/>
            <person name="Yang S.-H."/>
            <person name="Oh J."/>
            <person name="Lee J.-H."/>
            <person name="Kwon K.K."/>
        </authorList>
    </citation>
    <scope>NUCLEOTIDE SEQUENCE [LARGE SCALE GENOMIC DNA]</scope>
    <source>
        <strain evidence="2 3">MCWD5</strain>
    </source>
</reference>
<keyword evidence="1" id="KW-1133">Transmembrane helix</keyword>
<protein>
    <submittedName>
        <fullName evidence="2">ABC transporter permease</fullName>
    </submittedName>
</protein>
<dbReference type="EMBL" id="QRCT01000051">
    <property type="protein sequence ID" value="RDU21840.1"/>
    <property type="molecule type" value="Genomic_DNA"/>
</dbReference>
<evidence type="ECO:0000313" key="2">
    <source>
        <dbReference type="EMBL" id="RDU21840.1"/>
    </source>
</evidence>
<feature type="transmembrane region" description="Helical" evidence="1">
    <location>
        <begin position="208"/>
        <end position="228"/>
    </location>
</feature>
<gene>
    <name evidence="2" type="ORF">DWV06_17815</name>
</gene>
<dbReference type="Proteomes" id="UP000255036">
    <property type="component" value="Unassembled WGS sequence"/>
</dbReference>
<sequence length="315" mass="36782">MIKLKNLIFISFFTVVIIFIVQIIFYNMRQNDLVLISNNFYTNNYTVFYDQDLEKWRNTEIGDKCRLFVEYDNNTRFCLENNEWNPPIIKGKFFSKGLKGKKAVVGKDIEKQAEHLNGKKIISLNNEKYEIIGILGGDFTSKSDSLVLLYGGEIPKQNRYKIVLDGDSKKEIRNITKRIMRQYPNLIHAEPDIEGVARVTGTLFFQRLLNLNGFILVCFLIFIFFAFWERMHKKENYVLYLLGVNNKRIMLYYIRNILANFTFSIIVSCFYILVVMKDINILVQPALIHILFGFVLLSVVIALGLLRGTMNKNFA</sequence>
<name>A0A371AQY0_9FIRM</name>
<feature type="transmembrane region" description="Helical" evidence="1">
    <location>
        <begin position="249"/>
        <end position="274"/>
    </location>
</feature>
<dbReference type="AlphaFoldDB" id="A0A371AQY0"/>
<feature type="transmembrane region" description="Helical" evidence="1">
    <location>
        <begin position="286"/>
        <end position="306"/>
    </location>
</feature>
<keyword evidence="1" id="KW-0472">Membrane</keyword>